<dbReference type="PRINTS" id="PR00111">
    <property type="entry name" value="ABHYDROLASE"/>
</dbReference>
<evidence type="ECO:0000259" key="2">
    <source>
        <dbReference type="Pfam" id="PF00561"/>
    </source>
</evidence>
<dbReference type="Pfam" id="PF00561">
    <property type="entry name" value="Abhydrolase_1"/>
    <property type="match status" value="1"/>
</dbReference>
<dbReference type="InterPro" id="IPR000073">
    <property type="entry name" value="AB_hydrolase_1"/>
</dbReference>
<dbReference type="RefSeq" id="WP_381519727.1">
    <property type="nucleotide sequence ID" value="NZ_JBHULN010000002.1"/>
</dbReference>
<evidence type="ECO:0000313" key="4">
    <source>
        <dbReference type="Proteomes" id="UP001597469"/>
    </source>
</evidence>
<dbReference type="GO" id="GO:0016787">
    <property type="term" value="F:hydrolase activity"/>
    <property type="evidence" value="ECO:0007669"/>
    <property type="project" value="UniProtKB-KW"/>
</dbReference>
<feature type="domain" description="AB hydrolase-1" evidence="2">
    <location>
        <begin position="49"/>
        <end position="206"/>
    </location>
</feature>
<organism evidence="3 4">
    <name type="scientific">Spirosoma soli</name>
    <dbReference type="NCBI Taxonomy" id="1770529"/>
    <lineage>
        <taxon>Bacteria</taxon>
        <taxon>Pseudomonadati</taxon>
        <taxon>Bacteroidota</taxon>
        <taxon>Cytophagia</taxon>
        <taxon>Cytophagales</taxon>
        <taxon>Cytophagaceae</taxon>
        <taxon>Spirosoma</taxon>
    </lineage>
</organism>
<reference evidence="4" key="1">
    <citation type="journal article" date="2019" name="Int. J. Syst. Evol. Microbiol.">
        <title>The Global Catalogue of Microorganisms (GCM) 10K type strain sequencing project: providing services to taxonomists for standard genome sequencing and annotation.</title>
        <authorList>
            <consortium name="The Broad Institute Genomics Platform"/>
            <consortium name="The Broad Institute Genome Sequencing Center for Infectious Disease"/>
            <person name="Wu L."/>
            <person name="Ma J."/>
        </authorList>
    </citation>
    <scope>NUCLEOTIDE SEQUENCE [LARGE SCALE GENOMIC DNA]</scope>
    <source>
        <strain evidence="4">KCTC 42805</strain>
    </source>
</reference>
<keyword evidence="1 3" id="KW-0378">Hydrolase</keyword>
<evidence type="ECO:0000256" key="1">
    <source>
        <dbReference type="ARBA" id="ARBA00022801"/>
    </source>
</evidence>
<comment type="caution">
    <text evidence="3">The sequence shown here is derived from an EMBL/GenBank/DDBJ whole genome shotgun (WGS) entry which is preliminary data.</text>
</comment>
<evidence type="ECO:0000313" key="3">
    <source>
        <dbReference type="EMBL" id="MFD2569902.1"/>
    </source>
</evidence>
<dbReference type="PRINTS" id="PR00412">
    <property type="entry name" value="EPOXHYDRLASE"/>
</dbReference>
<dbReference type="InterPro" id="IPR000639">
    <property type="entry name" value="Epox_hydrolase-like"/>
</dbReference>
<gene>
    <name evidence="3" type="ORF">ACFSUS_04605</name>
</gene>
<dbReference type="PANTHER" id="PTHR43329">
    <property type="entry name" value="EPOXIDE HYDROLASE"/>
    <property type="match status" value="1"/>
</dbReference>
<name>A0ABW5M2N9_9BACT</name>
<dbReference type="InterPro" id="IPR029058">
    <property type="entry name" value="AB_hydrolase_fold"/>
</dbReference>
<dbReference type="SUPFAM" id="SSF53474">
    <property type="entry name" value="alpha/beta-Hydrolases"/>
    <property type="match status" value="1"/>
</dbReference>
<sequence>MTQPNENPTVPQNQYDDEELIRHFPGFINRYATVNGVQLHYVEGGTGMPLVCLPGWPQTWYSYHPVAAELAKRYRVLIVDIRGMGSSEKPQDGYDKKTMAADIAALLKQLDLTNVHIMGHDIGGMVAMSFAFNYPQCTKKLIVLDGAHPSEGILQMSLIPPAGTFTEKMDANRPYAWWMGFNQVRGLPEKILTGRFQHLLDWLFSYVMIDDSKMSVFERAVYASSYNDPDSIRAANAWYQTFLQDIDDAKAYPPLAMPVLGIGSYISYNYMKMGLPYVAKDLQLVGILDSGHYLFEEQPAQVLDAVLSFLV</sequence>
<proteinExistence type="predicted"/>
<dbReference type="Proteomes" id="UP001597469">
    <property type="component" value="Unassembled WGS sequence"/>
</dbReference>
<protein>
    <submittedName>
        <fullName evidence="3">Alpha/beta fold hydrolase</fullName>
    </submittedName>
</protein>
<keyword evidence="4" id="KW-1185">Reference proteome</keyword>
<dbReference type="EMBL" id="JBHULN010000002">
    <property type="protein sequence ID" value="MFD2569902.1"/>
    <property type="molecule type" value="Genomic_DNA"/>
</dbReference>
<dbReference type="Gene3D" id="3.40.50.1820">
    <property type="entry name" value="alpha/beta hydrolase"/>
    <property type="match status" value="1"/>
</dbReference>
<accession>A0ABW5M2N9</accession>